<gene>
    <name evidence="1" type="ORF">AYR66_03345</name>
</gene>
<proteinExistence type="predicted"/>
<organism evidence="1 2">
    <name type="scientific">Noviherbaspirillum denitrificans</name>
    <dbReference type="NCBI Taxonomy" id="1968433"/>
    <lineage>
        <taxon>Bacteria</taxon>
        <taxon>Pseudomonadati</taxon>
        <taxon>Pseudomonadota</taxon>
        <taxon>Betaproteobacteria</taxon>
        <taxon>Burkholderiales</taxon>
        <taxon>Oxalobacteraceae</taxon>
        <taxon>Noviherbaspirillum</taxon>
    </lineage>
</organism>
<protein>
    <submittedName>
        <fullName evidence="1">Uncharacterized protein</fullName>
    </submittedName>
</protein>
<evidence type="ECO:0000313" key="2">
    <source>
        <dbReference type="Proteomes" id="UP000197535"/>
    </source>
</evidence>
<reference evidence="1 2" key="1">
    <citation type="submission" date="2016-02" db="EMBL/GenBank/DDBJ databases">
        <authorList>
            <person name="Wen L."/>
            <person name="He K."/>
            <person name="Yang H."/>
        </authorList>
    </citation>
    <scope>NUCLEOTIDE SEQUENCE [LARGE SCALE GENOMIC DNA]</scope>
    <source>
        <strain evidence="1 2">TSA40</strain>
    </source>
</reference>
<comment type="caution">
    <text evidence="1">The sequence shown here is derived from an EMBL/GenBank/DDBJ whole genome shotgun (WGS) entry which is preliminary data.</text>
</comment>
<dbReference type="Proteomes" id="UP000197535">
    <property type="component" value="Unassembled WGS sequence"/>
</dbReference>
<keyword evidence="2" id="KW-1185">Reference proteome</keyword>
<evidence type="ECO:0000313" key="1">
    <source>
        <dbReference type="EMBL" id="OWW18636.1"/>
    </source>
</evidence>
<dbReference type="OrthoDB" id="505641at2"/>
<dbReference type="AlphaFoldDB" id="A0A254T7K5"/>
<dbReference type="EMBL" id="LSTO01000002">
    <property type="protein sequence ID" value="OWW18636.1"/>
    <property type="molecule type" value="Genomic_DNA"/>
</dbReference>
<name>A0A254T7K5_9BURK</name>
<sequence>MRNGDEFGRDTSPPLVGYECDGAPLDAFDNGIATLSKEAARCGTPPGFQLLAAAPLGSGWQERPPREMHKAGEGIHAATMGIHTRHGTVFTAGTTDWAQTLGQDARVDRITRNVVAQLSSHSTRPANR</sequence>
<accession>A0A254T7K5</accession>